<feature type="transmembrane region" description="Helical" evidence="1">
    <location>
        <begin position="94"/>
        <end position="121"/>
    </location>
</feature>
<evidence type="ECO:0000256" key="1">
    <source>
        <dbReference type="SAM" id="Phobius"/>
    </source>
</evidence>
<reference evidence="2 3" key="1">
    <citation type="submission" date="2017-05" db="EMBL/GenBank/DDBJ databases">
        <title>Lactobacillus johnsonii from commercial turkeys.</title>
        <authorList>
            <person name="Johnson T.J."/>
            <person name="Youmans B."/>
        </authorList>
    </citation>
    <scope>NUCLEOTIDE SEQUENCE [LARGE SCALE GENOMIC DNA]</scope>
    <source>
        <strain evidence="2 3">UMNLJ114</strain>
    </source>
</reference>
<protein>
    <submittedName>
        <fullName evidence="2">ABC transporter permease</fullName>
    </submittedName>
</protein>
<name>A0A267M327_LACJH</name>
<comment type="caution">
    <text evidence="2">The sequence shown here is derived from an EMBL/GenBank/DDBJ whole genome shotgun (WGS) entry which is preliminary data.</text>
</comment>
<dbReference type="Proteomes" id="UP000216008">
    <property type="component" value="Unassembled WGS sequence"/>
</dbReference>
<sequence length="278" mass="31057">MATFSSIFKELTKSKVRLARRLAILQVIVGILLGFWALFNSAFEGESKAYFLVAFLMITPLFDIAYLALSSRKNEEVYSSQTWRLAPIKESSLLFANLLSAVVNGVYLVILQIGMILVSGIPVMGTNEFWKTTFKNFGSIGEGKLWQEMHIMDLLSSIVLIVLIGIFIYLAVSLVNFTGKIVSDFLPERISKLVYFLVVVLLGCIGLIFLINIYDFILTSLTGFLQNGMFLTTLSKDASDVRSDLTSNYLTLLIVLGVDIILVLVNIILLNKYHEAQI</sequence>
<feature type="transmembrane region" description="Helical" evidence="1">
    <location>
        <begin position="249"/>
        <end position="270"/>
    </location>
</feature>
<dbReference type="RefSeq" id="WP_095183164.1">
    <property type="nucleotide sequence ID" value="NZ_NIBD01000080.1"/>
</dbReference>
<dbReference type="EMBL" id="NIBD01000080">
    <property type="protein sequence ID" value="PAB53338.1"/>
    <property type="molecule type" value="Genomic_DNA"/>
</dbReference>
<keyword evidence="1" id="KW-0472">Membrane</keyword>
<keyword evidence="1" id="KW-0812">Transmembrane</keyword>
<organism evidence="2 3">
    <name type="scientific">Lactobacillus johnsonii</name>
    <dbReference type="NCBI Taxonomy" id="33959"/>
    <lineage>
        <taxon>Bacteria</taxon>
        <taxon>Bacillati</taxon>
        <taxon>Bacillota</taxon>
        <taxon>Bacilli</taxon>
        <taxon>Lactobacillales</taxon>
        <taxon>Lactobacillaceae</taxon>
        <taxon>Lactobacillus</taxon>
    </lineage>
</organism>
<gene>
    <name evidence="2" type="ORF">A3Q24_10000</name>
</gene>
<feature type="transmembrane region" description="Helical" evidence="1">
    <location>
        <begin position="21"/>
        <end position="43"/>
    </location>
</feature>
<evidence type="ECO:0000313" key="3">
    <source>
        <dbReference type="Proteomes" id="UP000216008"/>
    </source>
</evidence>
<feature type="transmembrane region" description="Helical" evidence="1">
    <location>
        <begin position="193"/>
        <end position="214"/>
    </location>
</feature>
<feature type="transmembrane region" description="Helical" evidence="1">
    <location>
        <begin position="49"/>
        <end position="69"/>
    </location>
</feature>
<keyword evidence="1" id="KW-1133">Transmembrane helix</keyword>
<proteinExistence type="predicted"/>
<feature type="transmembrane region" description="Helical" evidence="1">
    <location>
        <begin position="154"/>
        <end position="172"/>
    </location>
</feature>
<evidence type="ECO:0000313" key="2">
    <source>
        <dbReference type="EMBL" id="PAB53338.1"/>
    </source>
</evidence>
<accession>A0A267M327</accession>
<dbReference type="AlphaFoldDB" id="A0A267M327"/>